<comment type="cofactor">
    <cofactor evidence="1">
        <name>Zn(2+)</name>
        <dbReference type="ChEBI" id="CHEBI:29105"/>
    </cofactor>
</comment>
<name>A0A9W8DUG1_9FUNG</name>
<dbReference type="EC" id="3.4.-.-" evidence="9"/>
<evidence type="ECO:0000256" key="4">
    <source>
        <dbReference type="ARBA" id="ARBA00022723"/>
    </source>
</evidence>
<dbReference type="GO" id="GO:0004177">
    <property type="term" value="F:aminopeptidase activity"/>
    <property type="evidence" value="ECO:0007669"/>
    <property type="project" value="UniProtKB-KW"/>
</dbReference>
<evidence type="ECO:0000259" key="11">
    <source>
        <dbReference type="Pfam" id="PF04389"/>
    </source>
</evidence>
<feature type="domain" description="Peptidase M28" evidence="11">
    <location>
        <begin position="226"/>
        <end position="427"/>
    </location>
</feature>
<dbReference type="GO" id="GO:0046872">
    <property type="term" value="F:metal ion binding"/>
    <property type="evidence" value="ECO:0007669"/>
    <property type="project" value="UniProtKB-KW"/>
</dbReference>
<dbReference type="Proteomes" id="UP001150569">
    <property type="component" value="Unassembled WGS sequence"/>
</dbReference>
<keyword evidence="2" id="KW-0031">Aminopeptidase</keyword>
<evidence type="ECO:0000256" key="7">
    <source>
        <dbReference type="ARBA" id="ARBA00022833"/>
    </source>
</evidence>
<evidence type="ECO:0000256" key="2">
    <source>
        <dbReference type="ARBA" id="ARBA00022438"/>
    </source>
</evidence>
<keyword evidence="3 9" id="KW-0645">Protease</keyword>
<protein>
    <recommendedName>
        <fullName evidence="9">Peptide hydrolase</fullName>
        <ecNumber evidence="9">3.4.-.-</ecNumber>
    </recommendedName>
</protein>
<reference evidence="12" key="1">
    <citation type="submission" date="2022-07" db="EMBL/GenBank/DDBJ databases">
        <title>Phylogenomic reconstructions and comparative analyses of Kickxellomycotina fungi.</title>
        <authorList>
            <person name="Reynolds N.K."/>
            <person name="Stajich J.E."/>
            <person name="Barry K."/>
            <person name="Grigoriev I.V."/>
            <person name="Crous P."/>
            <person name="Smith M.E."/>
        </authorList>
    </citation>
    <scope>NUCLEOTIDE SEQUENCE</scope>
    <source>
        <strain evidence="12">RSA 861</strain>
    </source>
</reference>
<gene>
    <name evidence="12" type="ORF">IWQ60_003811</name>
</gene>
<keyword evidence="4 9" id="KW-0479">Metal-binding</keyword>
<keyword evidence="13" id="KW-1185">Reference proteome</keyword>
<keyword evidence="7 9" id="KW-0862">Zinc</keyword>
<dbReference type="Gene3D" id="3.40.630.10">
    <property type="entry name" value="Zn peptidases"/>
    <property type="match status" value="1"/>
</dbReference>
<dbReference type="InterPro" id="IPR045175">
    <property type="entry name" value="M28_fam"/>
</dbReference>
<proteinExistence type="inferred from homology"/>
<dbReference type="GO" id="GO:0008235">
    <property type="term" value="F:metalloexopeptidase activity"/>
    <property type="evidence" value="ECO:0007669"/>
    <property type="project" value="InterPro"/>
</dbReference>
<feature type="chain" id="PRO_5041017183" description="Peptide hydrolase" evidence="9">
    <location>
        <begin position="20"/>
        <end position="437"/>
    </location>
</feature>
<dbReference type="SUPFAM" id="SSF53187">
    <property type="entry name" value="Zn-dependent exopeptidases"/>
    <property type="match status" value="1"/>
</dbReference>
<dbReference type="GO" id="GO:0006508">
    <property type="term" value="P:proteolysis"/>
    <property type="evidence" value="ECO:0007669"/>
    <property type="project" value="UniProtKB-KW"/>
</dbReference>
<dbReference type="EMBL" id="JANBPT010000171">
    <property type="protein sequence ID" value="KAJ1926403.1"/>
    <property type="molecule type" value="Genomic_DNA"/>
</dbReference>
<feature type="signal peptide" evidence="9">
    <location>
        <begin position="1"/>
        <end position="19"/>
    </location>
</feature>
<evidence type="ECO:0000256" key="6">
    <source>
        <dbReference type="ARBA" id="ARBA00022801"/>
    </source>
</evidence>
<dbReference type="PANTHER" id="PTHR12147:SF56">
    <property type="entry name" value="AMINOPEPTIDASE YDR415C-RELATED"/>
    <property type="match status" value="1"/>
</dbReference>
<dbReference type="InterPro" id="IPR007484">
    <property type="entry name" value="Peptidase_M28"/>
</dbReference>
<dbReference type="OrthoDB" id="2214at2759"/>
<evidence type="ECO:0000256" key="8">
    <source>
        <dbReference type="ARBA" id="ARBA00043962"/>
    </source>
</evidence>
<evidence type="ECO:0000313" key="12">
    <source>
        <dbReference type="EMBL" id="KAJ1926403.1"/>
    </source>
</evidence>
<evidence type="ECO:0000256" key="1">
    <source>
        <dbReference type="ARBA" id="ARBA00001947"/>
    </source>
</evidence>
<dbReference type="FunFam" id="3.40.630.10:FF:000042">
    <property type="entry name" value="Peptide hydrolase"/>
    <property type="match status" value="1"/>
</dbReference>
<comment type="similarity">
    <text evidence="8">Belongs to the peptidase M28 family. M28E subfamily.</text>
</comment>
<comment type="caution">
    <text evidence="12">The sequence shown here is derived from an EMBL/GenBank/DDBJ whole genome shotgun (WGS) entry which is preliminary data.</text>
</comment>
<dbReference type="PANTHER" id="PTHR12147">
    <property type="entry name" value="METALLOPEPTIDASE M28 FAMILY MEMBER"/>
    <property type="match status" value="1"/>
</dbReference>
<organism evidence="12 13">
    <name type="scientific">Tieghemiomyces parasiticus</name>
    <dbReference type="NCBI Taxonomy" id="78921"/>
    <lineage>
        <taxon>Eukaryota</taxon>
        <taxon>Fungi</taxon>
        <taxon>Fungi incertae sedis</taxon>
        <taxon>Zoopagomycota</taxon>
        <taxon>Kickxellomycotina</taxon>
        <taxon>Dimargaritomycetes</taxon>
        <taxon>Dimargaritales</taxon>
        <taxon>Dimargaritaceae</taxon>
        <taxon>Tieghemiomyces</taxon>
    </lineage>
</organism>
<evidence type="ECO:0000256" key="5">
    <source>
        <dbReference type="ARBA" id="ARBA00022729"/>
    </source>
</evidence>
<evidence type="ECO:0000313" key="13">
    <source>
        <dbReference type="Proteomes" id="UP001150569"/>
    </source>
</evidence>
<dbReference type="CDD" id="cd03879">
    <property type="entry name" value="M28_AAP"/>
    <property type="match status" value="1"/>
</dbReference>
<dbReference type="Pfam" id="PF04389">
    <property type="entry name" value="Peptidase_M28"/>
    <property type="match status" value="1"/>
</dbReference>
<dbReference type="AlphaFoldDB" id="A0A9W8DUG1"/>
<feature type="compositionally biased region" description="Polar residues" evidence="10">
    <location>
        <begin position="51"/>
        <end position="65"/>
    </location>
</feature>
<sequence length="437" mass="48367">MHGLIGLSALALLAASAMAHPRQWTFDVQEESVSIGQFGRPASDMSWLPGVSSSGNPASAGFQPTETPAKAFTAHSAYGHLSHSEGQGRGLRLIRTSDVRPPQWMAPTEVELLIKSNIKFMDITDAMELEEPRSPLAQLADSPLPEKLHHKSVVRPIIDSLNTDLMKKTLKTFTEFPTRYYKSDYGRQSSEWLYGQIAGVAHANADAKRVKVTVEYFSHPWPQSSIIARIESVKKPTSDETVIISAHQDSVNLWLPWFGRAPGADDDGSGTVTSLEAFRGLLQGGFEPDVPVEFHWYSGEEAGLLGSQAVAKAYREAGRRIVGTIQMDMTGYYNGPTEKVGLITDFTDPQLVEFLRHLVKGYTRLTPVDMRCGYACSDHASWNKAGYRSVMPFEDDNLEANPNIHTPKDAYDTIKFDHCLEFAKIAVGFAVELSYRK</sequence>
<evidence type="ECO:0000256" key="9">
    <source>
        <dbReference type="RuleBase" id="RU361240"/>
    </source>
</evidence>
<keyword evidence="5 9" id="KW-0732">Signal</keyword>
<feature type="region of interest" description="Disordered" evidence="10">
    <location>
        <begin position="46"/>
        <end position="65"/>
    </location>
</feature>
<accession>A0A9W8DUG1</accession>
<evidence type="ECO:0000256" key="3">
    <source>
        <dbReference type="ARBA" id="ARBA00022670"/>
    </source>
</evidence>
<evidence type="ECO:0000256" key="10">
    <source>
        <dbReference type="SAM" id="MobiDB-lite"/>
    </source>
</evidence>
<keyword evidence="6 9" id="KW-0378">Hydrolase</keyword>